<organism evidence="3 4">
    <name type="scientific">Oliverpabstia intestinalis</name>
    <dbReference type="NCBI Taxonomy" id="2606633"/>
    <lineage>
        <taxon>Bacteria</taxon>
        <taxon>Bacillati</taxon>
        <taxon>Bacillota</taxon>
        <taxon>Clostridia</taxon>
        <taxon>Lachnospirales</taxon>
        <taxon>Lachnospiraceae</taxon>
        <taxon>Oliverpabstia</taxon>
    </lineage>
</organism>
<evidence type="ECO:0000259" key="2">
    <source>
        <dbReference type="Pfam" id="PF23571"/>
    </source>
</evidence>
<evidence type="ECO:0000313" key="4">
    <source>
        <dbReference type="Proteomes" id="UP000440513"/>
    </source>
</evidence>
<feature type="domain" description="GH3 middle" evidence="2">
    <location>
        <begin position="318"/>
        <end position="400"/>
    </location>
</feature>
<dbReference type="PANTHER" id="PTHR31901:SF9">
    <property type="entry name" value="GH3 DOMAIN-CONTAINING PROTEIN"/>
    <property type="match status" value="1"/>
</dbReference>
<protein>
    <submittedName>
        <fullName evidence="3">GH3 auxin-responsive promoter family protein</fullName>
    </submittedName>
</protein>
<evidence type="ECO:0000256" key="1">
    <source>
        <dbReference type="SAM" id="Phobius"/>
    </source>
</evidence>
<keyword evidence="1" id="KW-1133">Transmembrane helix</keyword>
<dbReference type="InterPro" id="IPR042099">
    <property type="entry name" value="ANL_N_sf"/>
</dbReference>
<dbReference type="Gene3D" id="3.40.50.12780">
    <property type="entry name" value="N-terminal domain of ligase-like"/>
    <property type="match status" value="1"/>
</dbReference>
<dbReference type="InterPro" id="IPR004993">
    <property type="entry name" value="GH3"/>
</dbReference>
<dbReference type="GO" id="GO:0005737">
    <property type="term" value="C:cytoplasm"/>
    <property type="evidence" value="ECO:0007669"/>
    <property type="project" value="TreeGrafter"/>
</dbReference>
<evidence type="ECO:0000313" key="3">
    <source>
        <dbReference type="EMBL" id="MST66567.1"/>
    </source>
</evidence>
<accession>A0A7X2P3Z0</accession>
<name>A0A7X2P3Z0_9FIRM</name>
<reference evidence="3 4" key="1">
    <citation type="submission" date="2019-08" db="EMBL/GenBank/DDBJ databases">
        <title>In-depth cultivation of the pig gut microbiome towards novel bacterial diversity and tailored functional studies.</title>
        <authorList>
            <person name="Wylensek D."/>
            <person name="Hitch T.C.A."/>
            <person name="Clavel T."/>
        </authorList>
    </citation>
    <scope>NUCLEOTIDE SEQUENCE [LARGE SCALE GENOMIC DNA]</scope>
    <source>
        <strain evidence="3 4">BSM-380-WT-5A</strain>
    </source>
</reference>
<gene>
    <name evidence="3" type="ORF">FYJ57_07425</name>
</gene>
<proteinExistence type="predicted"/>
<comment type="caution">
    <text evidence="3">The sequence shown here is derived from an EMBL/GenBank/DDBJ whole genome shotgun (WGS) entry which is preliminary data.</text>
</comment>
<keyword evidence="1" id="KW-0472">Membrane</keyword>
<dbReference type="Pfam" id="PF23571">
    <property type="entry name" value="GH3_M"/>
    <property type="match status" value="1"/>
</dbReference>
<sequence>MNLEEKLKKQQYKEIWQQYCGFLDLSMDGYMKIQRRLMEEQIRLWSNCGLGQSILKGKHPTNLDEFRKMVPLTTYEDYADVLLTKQPDMLPGNPVIWIQTTWEGGKHPIKVAPYTRSMLDTYRNNVTACLILSTSKEKGSFDVAATDKFLYALAPLPFATGLFPLALGEEIGIEFLPAVDEAVNMSFSERNKLGFKMAMQKDLGFFFGLGSVAYAVSLSLSSLTSGGGGGIKLSSLMKCKPHMILRMIQAKHRCKKENRPFLPKDLFHLKGFMVAGTDNLCYKDDLEELWGIRPMELFAGTEPSIMGTETWTRKGMYFFPDTAFYEFITEKDMMRNYDDPSYIPPTYLMDEVRPGEKYELVFTILKGGAFARYRCGDTYRCVGLENREDETRIPRFEYVDRVPWIIDIAGFTRISENGIRSVISLSKLPITNWVAAKEYNEQNRPYLHMYVELEQEALLSNAMSANILKDLLSTYFKYIDQDYRDLKKILGMDPLQVTIFTCGTFEAYEKKTGKKIHQMNPSHYDMKELLDVQEYLNKVR</sequence>
<dbReference type="EMBL" id="VUMS01000011">
    <property type="protein sequence ID" value="MST66567.1"/>
    <property type="molecule type" value="Genomic_DNA"/>
</dbReference>
<dbReference type="GO" id="GO:0016881">
    <property type="term" value="F:acid-amino acid ligase activity"/>
    <property type="evidence" value="ECO:0007669"/>
    <property type="project" value="TreeGrafter"/>
</dbReference>
<keyword evidence="4" id="KW-1185">Reference proteome</keyword>
<dbReference type="PANTHER" id="PTHR31901">
    <property type="entry name" value="GH3 DOMAIN-CONTAINING PROTEIN"/>
    <property type="match status" value="1"/>
</dbReference>
<dbReference type="Proteomes" id="UP000440513">
    <property type="component" value="Unassembled WGS sequence"/>
</dbReference>
<dbReference type="InterPro" id="IPR055377">
    <property type="entry name" value="GH3_M"/>
</dbReference>
<dbReference type="RefSeq" id="WP_154432203.1">
    <property type="nucleotide sequence ID" value="NZ_JBQHRL010000011.1"/>
</dbReference>
<feature type="transmembrane region" description="Helical" evidence="1">
    <location>
        <begin position="203"/>
        <end position="223"/>
    </location>
</feature>
<dbReference type="AlphaFoldDB" id="A0A7X2P3Z0"/>
<keyword evidence="1" id="KW-0812">Transmembrane</keyword>